<dbReference type="Pfam" id="PF13440">
    <property type="entry name" value="Polysacc_synt_3"/>
    <property type="match status" value="1"/>
</dbReference>
<dbReference type="EMBL" id="REFR01000011">
    <property type="protein sequence ID" value="RMB08172.1"/>
    <property type="molecule type" value="Genomic_DNA"/>
</dbReference>
<feature type="transmembrane region" description="Helical" evidence="8">
    <location>
        <begin position="468"/>
        <end position="496"/>
    </location>
</feature>
<dbReference type="InParanoid" id="A0A3M0CFJ0"/>
<evidence type="ECO:0000313" key="9">
    <source>
        <dbReference type="EMBL" id="RMB08172.1"/>
    </source>
</evidence>
<feature type="transmembrane region" description="Helical" evidence="8">
    <location>
        <begin position="191"/>
        <end position="221"/>
    </location>
</feature>
<evidence type="ECO:0000256" key="3">
    <source>
        <dbReference type="ARBA" id="ARBA00022475"/>
    </source>
</evidence>
<evidence type="ECO:0000256" key="7">
    <source>
        <dbReference type="SAM" id="MobiDB-lite"/>
    </source>
</evidence>
<organism evidence="9 10">
    <name type="scientific">Eilatimonas milleporae</name>
    <dbReference type="NCBI Taxonomy" id="911205"/>
    <lineage>
        <taxon>Bacteria</taxon>
        <taxon>Pseudomonadati</taxon>
        <taxon>Pseudomonadota</taxon>
        <taxon>Alphaproteobacteria</taxon>
        <taxon>Kordiimonadales</taxon>
        <taxon>Kordiimonadaceae</taxon>
        <taxon>Eilatimonas</taxon>
    </lineage>
</organism>
<evidence type="ECO:0000256" key="5">
    <source>
        <dbReference type="ARBA" id="ARBA00022989"/>
    </source>
</evidence>
<feature type="compositionally biased region" description="Polar residues" evidence="7">
    <location>
        <begin position="8"/>
        <end position="31"/>
    </location>
</feature>
<proteinExistence type="inferred from homology"/>
<feature type="transmembrane region" description="Helical" evidence="8">
    <location>
        <begin position="113"/>
        <end position="137"/>
    </location>
</feature>
<comment type="subcellular location">
    <subcellularLocation>
        <location evidence="1">Cell membrane</location>
        <topology evidence="1">Multi-pass membrane protein</topology>
    </subcellularLocation>
</comment>
<comment type="caution">
    <text evidence="9">The sequence shown here is derived from an EMBL/GenBank/DDBJ whole genome shotgun (WGS) entry which is preliminary data.</text>
</comment>
<feature type="transmembrane region" description="Helical" evidence="8">
    <location>
        <begin position="388"/>
        <end position="407"/>
    </location>
</feature>
<dbReference type="AlphaFoldDB" id="A0A3M0CFJ0"/>
<dbReference type="InterPro" id="IPR050833">
    <property type="entry name" value="Poly_Biosynth_Transport"/>
</dbReference>
<keyword evidence="6 8" id="KW-0472">Membrane</keyword>
<keyword evidence="5 8" id="KW-1133">Transmembrane helix</keyword>
<feature type="region of interest" description="Disordered" evidence="7">
    <location>
        <begin position="1"/>
        <end position="36"/>
    </location>
</feature>
<keyword evidence="3" id="KW-1003">Cell membrane</keyword>
<evidence type="ECO:0000256" key="1">
    <source>
        <dbReference type="ARBA" id="ARBA00004651"/>
    </source>
</evidence>
<gene>
    <name evidence="9" type="ORF">BXY39_2268</name>
</gene>
<keyword evidence="4 8" id="KW-0812">Transmembrane</keyword>
<accession>A0A3M0CFJ0</accession>
<evidence type="ECO:0000256" key="6">
    <source>
        <dbReference type="ARBA" id="ARBA00023136"/>
    </source>
</evidence>
<feature type="transmembrane region" description="Helical" evidence="8">
    <location>
        <begin position="320"/>
        <end position="340"/>
    </location>
</feature>
<evidence type="ECO:0000256" key="2">
    <source>
        <dbReference type="ARBA" id="ARBA00007430"/>
    </source>
</evidence>
<dbReference type="GO" id="GO:0005886">
    <property type="term" value="C:plasma membrane"/>
    <property type="evidence" value="ECO:0007669"/>
    <property type="project" value="UniProtKB-SubCell"/>
</dbReference>
<protein>
    <submittedName>
        <fullName evidence="9">O-antigen/teichoic acid export membrane protein</fullName>
    </submittedName>
</protein>
<dbReference type="PANTHER" id="PTHR30250:SF10">
    <property type="entry name" value="LIPOPOLYSACCHARIDE BIOSYNTHESIS PROTEIN WZXC"/>
    <property type="match status" value="1"/>
</dbReference>
<dbReference type="Proteomes" id="UP000271227">
    <property type="component" value="Unassembled WGS sequence"/>
</dbReference>
<reference evidence="9 10" key="1">
    <citation type="submission" date="2018-10" db="EMBL/GenBank/DDBJ databases">
        <title>Genomic Encyclopedia of Archaeal and Bacterial Type Strains, Phase II (KMG-II): from individual species to whole genera.</title>
        <authorList>
            <person name="Goeker M."/>
        </authorList>
    </citation>
    <scope>NUCLEOTIDE SEQUENCE [LARGE SCALE GENOMIC DNA]</scope>
    <source>
        <strain evidence="9 10">DSM 25217</strain>
    </source>
</reference>
<feature type="transmembrane region" description="Helical" evidence="8">
    <location>
        <begin position="413"/>
        <end position="433"/>
    </location>
</feature>
<dbReference type="FunCoup" id="A0A3M0CFJ0">
    <property type="interactions" value="103"/>
</dbReference>
<sequence length="526" mass="56382">MASDKPISDTQTSDTEASNTPPSDAPLSTPQAEDKTSYGMSVAKGTAYAVVMRLSIRLMGLVSLSVTSRILSPEDFGVVATATIALGIFTIFRETGLSEILVRTPDLTDSKAASVWTLRLILSIGVSLAAMALAVPVSWLLGEPRVAPVLFYLAFVPTLEALASPASAFLIRSFRFGKDFVLKISQKSVQVIAAITAALTIGNYWALVVAMLAGTVGDLILSQIFHPFRYRLTLSHFGEIRGFAFWTFWRNLSINLSGRIDSLVVRPLLNSSIFGLYHVARELTQIFVVELVGQVQRATLPALSRMQDDAQRMADATARLMGLLALTAVALSLGVVAVAHDMLVTLLGWQWENATPFLQLLAPGAAFTAIATVNQSLFIALDRQKLSAAFWAARAGVFAAGCAIAGYLAGPHWVAGTFSILAMLVTLAEIHTLRRLTGAAFSLTGVFFRPVAAGGLMVWGVWSMPAFIAQSLILTLALKVAVGAAIYGSVVILLWLATGRPQGGEATLIDYLGQILERLRQRLGKD</sequence>
<feature type="transmembrane region" description="Helical" evidence="8">
    <location>
        <begin position="360"/>
        <end position="381"/>
    </location>
</feature>
<feature type="transmembrane region" description="Helical" evidence="8">
    <location>
        <begin position="149"/>
        <end position="171"/>
    </location>
</feature>
<keyword evidence="10" id="KW-1185">Reference proteome</keyword>
<evidence type="ECO:0000256" key="8">
    <source>
        <dbReference type="SAM" id="Phobius"/>
    </source>
</evidence>
<evidence type="ECO:0000256" key="4">
    <source>
        <dbReference type="ARBA" id="ARBA00022692"/>
    </source>
</evidence>
<comment type="similarity">
    <text evidence="2">Belongs to the polysaccharide synthase family.</text>
</comment>
<feature type="transmembrane region" description="Helical" evidence="8">
    <location>
        <begin position="76"/>
        <end position="93"/>
    </location>
</feature>
<evidence type="ECO:0000313" key="10">
    <source>
        <dbReference type="Proteomes" id="UP000271227"/>
    </source>
</evidence>
<feature type="transmembrane region" description="Helical" evidence="8">
    <location>
        <begin position="440"/>
        <end position="462"/>
    </location>
</feature>
<name>A0A3M0CFJ0_9PROT</name>
<dbReference type="PANTHER" id="PTHR30250">
    <property type="entry name" value="PST FAMILY PREDICTED COLANIC ACID TRANSPORTER"/>
    <property type="match status" value="1"/>
</dbReference>